<gene>
    <name evidence="1" type="ORF">METZ01_LOCUS208715</name>
</gene>
<evidence type="ECO:0008006" key="2">
    <source>
        <dbReference type="Google" id="ProtNLM"/>
    </source>
</evidence>
<dbReference type="AlphaFoldDB" id="A0A382F153"/>
<feature type="non-terminal residue" evidence="1">
    <location>
        <position position="515"/>
    </location>
</feature>
<protein>
    <recommendedName>
        <fullName evidence="2">Bulb-type lectin domain-containing protein</fullName>
    </recommendedName>
</protein>
<reference evidence="1" key="1">
    <citation type="submission" date="2018-05" db="EMBL/GenBank/DDBJ databases">
        <authorList>
            <person name="Lanie J.A."/>
            <person name="Ng W.-L."/>
            <person name="Kazmierczak K.M."/>
            <person name="Andrzejewski T.M."/>
            <person name="Davidsen T.M."/>
            <person name="Wayne K.J."/>
            <person name="Tettelin H."/>
            <person name="Glass J.I."/>
            <person name="Rusch D."/>
            <person name="Podicherti R."/>
            <person name="Tsui H.-C.T."/>
            <person name="Winkler M.E."/>
        </authorList>
    </citation>
    <scope>NUCLEOTIDE SEQUENCE</scope>
</reference>
<evidence type="ECO:0000313" key="1">
    <source>
        <dbReference type="EMBL" id="SVB55861.1"/>
    </source>
</evidence>
<sequence>MKSTLYIVIRFFFFFSVTLCQWSTDPSTPQLLGSGIQAQAVSTPDGGLYVAWLSDGNYHVYLQYLNPLGEPQLGQGGMVVSDNQNASWIAVYHLNLGVDHEGNAIISTVDQRTGSVWEVYAYKVGPDGSMYWGADGLALTASSASNMSPRLAVTNENSVIVAWTHNDNTVLFQHISSSGTLLWGDGILVTDNDATLISPNPIITSDNNILVQWIRQTGPFWAANSELYLQKYDHDGNTLWNDPVVAAGPVVFPMGNWSQQSLPDANSGNFTAWTEMSGNVQNAKTQHTDADGNLLWAGSVEFSNNSSHFRISPKLAIAESNQDLIAVWNESNSSQSQRGVYAQRLDSGGNKLWGSNGTPVIELNGDYDYLDLSVHALGDDIISTYIEQTVTMNGDIYATKLDQDGSPGWLNNRIAVTSSGTSKSDMVIDGGPNYVFIVWTENGSVYGHCLRSNGTFGPPDVTPPPLISDQQISEDEELNMDLSYLGATMTYEAYSDTSAVSAVINGQSLLLTPLP</sequence>
<dbReference type="EMBL" id="UINC01047066">
    <property type="protein sequence ID" value="SVB55861.1"/>
    <property type="molecule type" value="Genomic_DNA"/>
</dbReference>
<name>A0A382F153_9ZZZZ</name>
<accession>A0A382F153</accession>
<organism evidence="1">
    <name type="scientific">marine metagenome</name>
    <dbReference type="NCBI Taxonomy" id="408172"/>
    <lineage>
        <taxon>unclassified sequences</taxon>
        <taxon>metagenomes</taxon>
        <taxon>ecological metagenomes</taxon>
    </lineage>
</organism>
<proteinExistence type="predicted"/>